<feature type="transmembrane region" description="Helical" evidence="1">
    <location>
        <begin position="170"/>
        <end position="193"/>
    </location>
</feature>
<feature type="transmembrane region" description="Helical" evidence="1">
    <location>
        <begin position="12"/>
        <end position="32"/>
    </location>
</feature>
<evidence type="ECO:0000259" key="2">
    <source>
        <dbReference type="Pfam" id="PF13386"/>
    </source>
</evidence>
<comment type="caution">
    <text evidence="3">The sequence shown here is derived from an EMBL/GenBank/DDBJ whole genome shotgun (WGS) entry which is preliminary data.</text>
</comment>
<feature type="domain" description="Urease accessory protein UreH-like transmembrane" evidence="2">
    <location>
        <begin position="18"/>
        <end position="226"/>
    </location>
</feature>
<reference evidence="3 4" key="1">
    <citation type="submission" date="2018-11" db="EMBL/GenBank/DDBJ databases">
        <title>Aureibaculum marinum gen. nov., sp. nov., a member of the family Flavobacteriaceae isolated from the Bohai Sea.</title>
        <authorList>
            <person name="Ji X."/>
        </authorList>
    </citation>
    <scope>NUCLEOTIDE SEQUENCE [LARGE SCALE GENOMIC DNA]</scope>
    <source>
        <strain evidence="3 4">BH-SD17</strain>
    </source>
</reference>
<gene>
    <name evidence="3" type="ORF">EGM88_13435</name>
</gene>
<dbReference type="RefSeq" id="WP_123898938.1">
    <property type="nucleotide sequence ID" value="NZ_RPFJ01000032.1"/>
</dbReference>
<dbReference type="PANTHER" id="PTHR31272:SF4">
    <property type="entry name" value="CYTOCHROME C-TYPE BIOGENESIS PROTEIN HI_1454-RELATED"/>
    <property type="match status" value="1"/>
</dbReference>
<organism evidence="3 4">
    <name type="scientific">Aureibaculum marinum</name>
    <dbReference type="NCBI Taxonomy" id="2487930"/>
    <lineage>
        <taxon>Bacteria</taxon>
        <taxon>Pseudomonadati</taxon>
        <taxon>Bacteroidota</taxon>
        <taxon>Flavobacteriia</taxon>
        <taxon>Flavobacteriales</taxon>
        <taxon>Flavobacteriaceae</taxon>
        <taxon>Aureibaculum</taxon>
    </lineage>
</organism>
<evidence type="ECO:0000313" key="4">
    <source>
        <dbReference type="Proteomes" id="UP000270856"/>
    </source>
</evidence>
<accession>A0A3N4NA40</accession>
<feature type="transmembrane region" description="Helical" evidence="1">
    <location>
        <begin position="214"/>
        <end position="235"/>
    </location>
</feature>
<keyword evidence="4" id="KW-1185">Reference proteome</keyword>
<name>A0A3N4NA40_9FLAO</name>
<feature type="transmembrane region" description="Helical" evidence="1">
    <location>
        <begin position="98"/>
        <end position="116"/>
    </location>
</feature>
<dbReference type="NCBIfam" id="NF040495">
    <property type="entry name" value="tranport_ArsG"/>
    <property type="match status" value="1"/>
</dbReference>
<feature type="transmembrane region" description="Helical" evidence="1">
    <location>
        <begin position="52"/>
        <end position="78"/>
    </location>
</feature>
<keyword evidence="1" id="KW-1133">Transmembrane helix</keyword>
<dbReference type="OrthoDB" id="1199621at2"/>
<feature type="transmembrane region" description="Helical" evidence="1">
    <location>
        <begin position="137"/>
        <end position="164"/>
    </location>
</feature>
<evidence type="ECO:0000313" key="3">
    <source>
        <dbReference type="EMBL" id="RPD93232.1"/>
    </source>
</evidence>
<dbReference type="PANTHER" id="PTHR31272">
    <property type="entry name" value="CYTOCHROME C-TYPE BIOGENESIS PROTEIN HI_1454-RELATED"/>
    <property type="match status" value="1"/>
</dbReference>
<dbReference type="Proteomes" id="UP000270856">
    <property type="component" value="Unassembled WGS sequence"/>
</dbReference>
<keyword evidence="1" id="KW-0812">Transmembrane</keyword>
<dbReference type="InterPro" id="IPR039447">
    <property type="entry name" value="UreH-like_TM_dom"/>
</dbReference>
<sequence length="236" mass="25969">MEFLQSLLENYNIPIVSAFILGLMTAISPCPLATNITATAFISKNISSKRKVFLSGLLYSLGRGFSYTTIGLILYFGASKFHIAKFFNQNGEKYLGPLLIIIGLIMLNVIKLNFLGKSNFQEKLSEKFKDKGLFGSFLIGVVFALAFCPYSGALFFGMLIPMTVTSANGLYLPLIFAFGTGLPVILFTYLLAFTAGKVGLFYNKITKIEKTMRIIAGVVFIITGLYYIAIFTGILQ</sequence>
<proteinExistence type="predicted"/>
<dbReference type="EMBL" id="RPFJ01000032">
    <property type="protein sequence ID" value="RPD93232.1"/>
    <property type="molecule type" value="Genomic_DNA"/>
</dbReference>
<protein>
    <submittedName>
        <fullName evidence="3">Sulfite exporter TauE/SafE family protein</fullName>
    </submittedName>
</protein>
<evidence type="ECO:0000256" key="1">
    <source>
        <dbReference type="SAM" id="Phobius"/>
    </source>
</evidence>
<keyword evidence="1" id="KW-0472">Membrane</keyword>
<dbReference type="AlphaFoldDB" id="A0A3N4NA40"/>
<dbReference type="InterPro" id="IPR051790">
    <property type="entry name" value="Cytochrome_c-biogenesis_DsbD"/>
</dbReference>
<dbReference type="Pfam" id="PF13386">
    <property type="entry name" value="DsbD_2"/>
    <property type="match status" value="1"/>
</dbReference>